<feature type="chain" id="PRO_5009385406" description="Secreted protein" evidence="1">
    <location>
        <begin position="19"/>
        <end position="215"/>
    </location>
</feature>
<dbReference type="VEuPathDB" id="FungiDB:MAPG_04505"/>
<evidence type="ECO:0000256" key="1">
    <source>
        <dbReference type="SAM" id="SignalP"/>
    </source>
</evidence>
<proteinExistence type="predicted"/>
<name>A0A0C4DWX1_MAGP6</name>
<gene>
    <name evidence="2" type="ORF">MAPG_04505</name>
</gene>
<dbReference type="EnsemblFungi" id="MAPG_04505T0">
    <property type="protein sequence ID" value="MAPG_04505T0"/>
    <property type="gene ID" value="MAPG_04505"/>
</dbReference>
<evidence type="ECO:0000313" key="4">
    <source>
        <dbReference type="Proteomes" id="UP000011715"/>
    </source>
</evidence>
<evidence type="ECO:0008006" key="5">
    <source>
        <dbReference type="Google" id="ProtNLM"/>
    </source>
</evidence>
<reference evidence="2" key="3">
    <citation type="submission" date="2011-03" db="EMBL/GenBank/DDBJ databases">
        <title>Annotation of Magnaporthe poae ATCC 64411.</title>
        <authorList>
            <person name="Ma L.-J."/>
            <person name="Dead R."/>
            <person name="Young S.K."/>
            <person name="Zeng Q."/>
            <person name="Gargeya S."/>
            <person name="Fitzgerald M."/>
            <person name="Haas B."/>
            <person name="Abouelleil A."/>
            <person name="Alvarado L."/>
            <person name="Arachchi H.M."/>
            <person name="Berlin A."/>
            <person name="Brown A."/>
            <person name="Chapman S.B."/>
            <person name="Chen Z."/>
            <person name="Dunbar C."/>
            <person name="Freedman E."/>
            <person name="Gearin G."/>
            <person name="Gellesch M."/>
            <person name="Goldberg J."/>
            <person name="Griggs A."/>
            <person name="Gujja S."/>
            <person name="Heiman D."/>
            <person name="Howarth C."/>
            <person name="Larson L."/>
            <person name="Lui A."/>
            <person name="MacDonald P.J.P."/>
            <person name="Mehta T."/>
            <person name="Montmayeur A."/>
            <person name="Murphy C."/>
            <person name="Neiman D."/>
            <person name="Pearson M."/>
            <person name="Priest M."/>
            <person name="Roberts A."/>
            <person name="Saif S."/>
            <person name="Shea T."/>
            <person name="Shenoy N."/>
            <person name="Sisk P."/>
            <person name="Stolte C."/>
            <person name="Sykes S."/>
            <person name="Yandava C."/>
            <person name="Wortman J."/>
            <person name="Nusbaum C."/>
            <person name="Birren B."/>
        </authorList>
    </citation>
    <scope>NUCLEOTIDE SEQUENCE</scope>
    <source>
        <strain evidence="2">ATCC 64411</strain>
    </source>
</reference>
<dbReference type="EMBL" id="GL876968">
    <property type="protein sequence ID" value="KLU85482.1"/>
    <property type="molecule type" value="Genomic_DNA"/>
</dbReference>
<accession>A0A0C4DWX1</accession>
<protein>
    <recommendedName>
        <fullName evidence="5">Secreted protein</fullName>
    </recommendedName>
</protein>
<reference evidence="2" key="2">
    <citation type="submission" date="2010-05" db="EMBL/GenBank/DDBJ databases">
        <title>The Genome Sequence of Magnaporthe poae strain ATCC 64411.</title>
        <authorList>
            <consortium name="The Broad Institute Genome Sequencing Platform"/>
            <consortium name="Broad Institute Genome Sequencing Center for Infectious Disease"/>
            <person name="Ma L.-J."/>
            <person name="Dead R."/>
            <person name="Young S."/>
            <person name="Zeng Q."/>
            <person name="Koehrsen M."/>
            <person name="Alvarado L."/>
            <person name="Berlin A."/>
            <person name="Chapman S.B."/>
            <person name="Chen Z."/>
            <person name="Freedman E."/>
            <person name="Gellesch M."/>
            <person name="Goldberg J."/>
            <person name="Griggs A."/>
            <person name="Gujja S."/>
            <person name="Heilman E.R."/>
            <person name="Heiman D."/>
            <person name="Hepburn T."/>
            <person name="Howarth C."/>
            <person name="Jen D."/>
            <person name="Larson L."/>
            <person name="Mehta T."/>
            <person name="Neiman D."/>
            <person name="Pearson M."/>
            <person name="Roberts A."/>
            <person name="Saif S."/>
            <person name="Shea T."/>
            <person name="Shenoy N."/>
            <person name="Sisk P."/>
            <person name="Stolte C."/>
            <person name="Sykes S."/>
            <person name="Walk T."/>
            <person name="White J."/>
            <person name="Yandava C."/>
            <person name="Haas B."/>
            <person name="Nusbaum C."/>
            <person name="Birren B."/>
        </authorList>
    </citation>
    <scope>NUCLEOTIDE SEQUENCE</scope>
    <source>
        <strain evidence="2">ATCC 64411</strain>
    </source>
</reference>
<keyword evidence="1" id="KW-0732">Signal</keyword>
<dbReference type="AlphaFoldDB" id="A0A0C4DWX1"/>
<keyword evidence="4" id="KW-1185">Reference proteome</keyword>
<organism evidence="3 4">
    <name type="scientific">Magnaporthiopsis poae (strain ATCC 64411 / 73-15)</name>
    <name type="common">Kentucky bluegrass fungus</name>
    <name type="synonym">Magnaporthe poae</name>
    <dbReference type="NCBI Taxonomy" id="644358"/>
    <lineage>
        <taxon>Eukaryota</taxon>
        <taxon>Fungi</taxon>
        <taxon>Dikarya</taxon>
        <taxon>Ascomycota</taxon>
        <taxon>Pezizomycotina</taxon>
        <taxon>Sordariomycetes</taxon>
        <taxon>Sordariomycetidae</taxon>
        <taxon>Magnaporthales</taxon>
        <taxon>Magnaporthaceae</taxon>
        <taxon>Magnaporthiopsis</taxon>
    </lineage>
</organism>
<feature type="signal peptide" evidence="1">
    <location>
        <begin position="1"/>
        <end position="18"/>
    </location>
</feature>
<dbReference type="EMBL" id="ADBL01001062">
    <property type="status" value="NOT_ANNOTATED_CDS"/>
    <property type="molecule type" value="Genomic_DNA"/>
</dbReference>
<evidence type="ECO:0000313" key="3">
    <source>
        <dbReference type="EnsemblFungi" id="MAPG_04505T0"/>
    </source>
</evidence>
<dbReference type="Proteomes" id="UP000011715">
    <property type="component" value="Unassembled WGS sequence"/>
</dbReference>
<reference evidence="3" key="5">
    <citation type="submission" date="2015-06" db="UniProtKB">
        <authorList>
            <consortium name="EnsemblFungi"/>
        </authorList>
    </citation>
    <scope>IDENTIFICATION</scope>
    <source>
        <strain evidence="3">ATCC 64411</strain>
    </source>
</reference>
<sequence length="215" mass="23963">MALALALVSMHLLSKNMSWPTESFLGWAVSQRGARVVRHATNLAGMSNLTALSCSARLSVQGHHHRPTDIGHIQFARAGFPVAANHLTLLYAVSTRSTWDWAMYSDTPIRSPFHGYGRHCKKKKKKNPAVRYDGCDGIDPTDAGQRAQCRIPGTWATHFQRSSAPDNDRDTRCHLEFVFCLFCKTCLRRLSDFASSSLSPTMSAVNVTVPFWKMP</sequence>
<reference evidence="4" key="1">
    <citation type="submission" date="2010-05" db="EMBL/GenBank/DDBJ databases">
        <title>The genome sequence of Magnaporthe poae strain ATCC 64411.</title>
        <authorList>
            <person name="Ma L.-J."/>
            <person name="Dead R."/>
            <person name="Young S."/>
            <person name="Zeng Q."/>
            <person name="Koehrsen M."/>
            <person name="Alvarado L."/>
            <person name="Berlin A."/>
            <person name="Chapman S.B."/>
            <person name="Chen Z."/>
            <person name="Freedman E."/>
            <person name="Gellesch M."/>
            <person name="Goldberg J."/>
            <person name="Griggs A."/>
            <person name="Gujja S."/>
            <person name="Heilman E.R."/>
            <person name="Heiman D."/>
            <person name="Hepburn T."/>
            <person name="Howarth C."/>
            <person name="Jen D."/>
            <person name="Larson L."/>
            <person name="Mehta T."/>
            <person name="Neiman D."/>
            <person name="Pearson M."/>
            <person name="Roberts A."/>
            <person name="Saif S."/>
            <person name="Shea T."/>
            <person name="Shenoy N."/>
            <person name="Sisk P."/>
            <person name="Stolte C."/>
            <person name="Sykes S."/>
            <person name="Walk T."/>
            <person name="White J."/>
            <person name="Yandava C."/>
            <person name="Haas B."/>
            <person name="Nusbaum C."/>
            <person name="Birren B."/>
        </authorList>
    </citation>
    <scope>NUCLEOTIDE SEQUENCE [LARGE SCALE GENOMIC DNA]</scope>
    <source>
        <strain evidence="4">ATCC 64411 / 73-15</strain>
    </source>
</reference>
<evidence type="ECO:0000313" key="2">
    <source>
        <dbReference type="EMBL" id="KLU85482.1"/>
    </source>
</evidence>
<reference evidence="3" key="4">
    <citation type="journal article" date="2015" name="G3 (Bethesda)">
        <title>Genome sequences of three phytopathogenic species of the Magnaporthaceae family of fungi.</title>
        <authorList>
            <person name="Okagaki L.H."/>
            <person name="Nunes C.C."/>
            <person name="Sailsbery J."/>
            <person name="Clay B."/>
            <person name="Brown D."/>
            <person name="John T."/>
            <person name="Oh Y."/>
            <person name="Young N."/>
            <person name="Fitzgerald M."/>
            <person name="Haas B.J."/>
            <person name="Zeng Q."/>
            <person name="Young S."/>
            <person name="Adiconis X."/>
            <person name="Fan L."/>
            <person name="Levin J.Z."/>
            <person name="Mitchell T.K."/>
            <person name="Okubara P.A."/>
            <person name="Farman M.L."/>
            <person name="Kohn L.M."/>
            <person name="Birren B."/>
            <person name="Ma L.-J."/>
            <person name="Dean R.A."/>
        </authorList>
    </citation>
    <scope>NUCLEOTIDE SEQUENCE</scope>
    <source>
        <strain evidence="3">ATCC 64411 / 73-15</strain>
    </source>
</reference>